<dbReference type="PANTHER" id="PTHR31900:SF30">
    <property type="entry name" value="SUPERFAMILY PROTEIN, PUTATIVE-RELATED"/>
    <property type="match status" value="1"/>
</dbReference>
<dbReference type="InterPro" id="IPR032675">
    <property type="entry name" value="LRR_dom_sf"/>
</dbReference>
<dbReference type="InterPro" id="IPR006566">
    <property type="entry name" value="FBD"/>
</dbReference>
<organism evidence="2 3">
    <name type="scientific">Solanum commersonii</name>
    <name type="common">Commerson's wild potato</name>
    <name type="synonym">Commerson's nightshade</name>
    <dbReference type="NCBI Taxonomy" id="4109"/>
    <lineage>
        <taxon>Eukaryota</taxon>
        <taxon>Viridiplantae</taxon>
        <taxon>Streptophyta</taxon>
        <taxon>Embryophyta</taxon>
        <taxon>Tracheophyta</taxon>
        <taxon>Spermatophyta</taxon>
        <taxon>Magnoliopsida</taxon>
        <taxon>eudicotyledons</taxon>
        <taxon>Gunneridae</taxon>
        <taxon>Pentapetalae</taxon>
        <taxon>asterids</taxon>
        <taxon>lamiids</taxon>
        <taxon>Solanales</taxon>
        <taxon>Solanaceae</taxon>
        <taxon>Solanoideae</taxon>
        <taxon>Solaneae</taxon>
        <taxon>Solanum</taxon>
    </lineage>
</organism>
<dbReference type="AlphaFoldDB" id="A0A9J5XQ98"/>
<protein>
    <recommendedName>
        <fullName evidence="1">FBD domain-containing protein</fullName>
    </recommendedName>
</protein>
<reference evidence="2 3" key="1">
    <citation type="submission" date="2020-09" db="EMBL/GenBank/DDBJ databases">
        <title>De no assembly of potato wild relative species, Solanum commersonii.</title>
        <authorList>
            <person name="Cho K."/>
        </authorList>
    </citation>
    <scope>NUCLEOTIDE SEQUENCE [LARGE SCALE GENOMIC DNA]</scope>
    <source>
        <strain evidence="2">LZ3.2</strain>
        <tissue evidence="2">Leaf</tissue>
    </source>
</reference>
<keyword evidence="3" id="KW-1185">Reference proteome</keyword>
<dbReference type="OrthoDB" id="1939276at2759"/>
<dbReference type="SMART" id="SM00579">
    <property type="entry name" value="FBD"/>
    <property type="match status" value="1"/>
</dbReference>
<evidence type="ECO:0000259" key="1">
    <source>
        <dbReference type="SMART" id="SM00579"/>
    </source>
</evidence>
<dbReference type="Gene3D" id="3.80.10.10">
    <property type="entry name" value="Ribonuclease Inhibitor"/>
    <property type="match status" value="1"/>
</dbReference>
<proteinExistence type="predicted"/>
<name>A0A9J5XQ98_SOLCO</name>
<dbReference type="EMBL" id="JACXVP010000008">
    <property type="protein sequence ID" value="KAG5589288.1"/>
    <property type="molecule type" value="Genomic_DNA"/>
</dbReference>
<sequence length="364" mass="41979">MAKKSKAKEVRLSDLPDSILIHIVSMLREDSKKHHLKSDSPMIAIPPNLESGKSGNWRKLDIQLCMELNPLTNVNWSGIVSLSIGYTYLTDGAMEKILSGCPNLECLQLDHFWRFHRLVISNVKSRKLIIYNLETDECDVWLEIIASYIQNLKILESCCGIYLRNVALLATVVLKFDFVFEFEEQDPLQRTESTYLNELFHSVAHVDKLELGQWCIEYMSIMELEGWQPPPSIWKFLPLIAKLKQLDFPGICSFLQSSSDLETLVIDGYNESRAQLLRYTNKDEQIKRFDTHNFSGSFPHLKTIKILDFSGSMLPFVKYFLKHAVVLEKFVIVTRSKNSDAYVKMVQELLRFPRSSLRASVVFS</sequence>
<evidence type="ECO:0000313" key="3">
    <source>
        <dbReference type="Proteomes" id="UP000824120"/>
    </source>
</evidence>
<comment type="caution">
    <text evidence="2">The sequence shown here is derived from an EMBL/GenBank/DDBJ whole genome shotgun (WGS) entry which is preliminary data.</text>
</comment>
<dbReference type="PANTHER" id="PTHR31900">
    <property type="entry name" value="F-BOX/RNI SUPERFAMILY PROTEIN-RELATED"/>
    <property type="match status" value="1"/>
</dbReference>
<feature type="domain" description="FBD" evidence="1">
    <location>
        <begin position="295"/>
        <end position="364"/>
    </location>
</feature>
<accession>A0A9J5XQ98</accession>
<dbReference type="InterPro" id="IPR050232">
    <property type="entry name" value="FBL13/AtMIF1-like"/>
</dbReference>
<gene>
    <name evidence="2" type="ORF">H5410_039802</name>
</gene>
<dbReference type="SUPFAM" id="SSF52047">
    <property type="entry name" value="RNI-like"/>
    <property type="match status" value="1"/>
</dbReference>
<dbReference type="Proteomes" id="UP000824120">
    <property type="component" value="Chromosome 8"/>
</dbReference>
<evidence type="ECO:0000313" key="2">
    <source>
        <dbReference type="EMBL" id="KAG5589288.1"/>
    </source>
</evidence>